<evidence type="ECO:0000259" key="1">
    <source>
        <dbReference type="Pfam" id="PF13482"/>
    </source>
</evidence>
<dbReference type="PANTHER" id="PTHR38462:SF1">
    <property type="entry name" value="YPRB RIBONUCLEASE H-LIKE DOMAIN-CONTAINING PROTEIN"/>
    <property type="match status" value="1"/>
</dbReference>
<feature type="domain" description="YprB ribonuclease H-like" evidence="1">
    <location>
        <begin position="31"/>
        <end position="176"/>
    </location>
</feature>
<protein>
    <recommendedName>
        <fullName evidence="1">YprB ribonuclease H-like domain-containing protein</fullName>
    </recommendedName>
</protein>
<dbReference type="Proteomes" id="UP000198462">
    <property type="component" value="Unassembled WGS sequence"/>
</dbReference>
<dbReference type="GO" id="GO:0003676">
    <property type="term" value="F:nucleic acid binding"/>
    <property type="evidence" value="ECO:0007669"/>
    <property type="project" value="InterPro"/>
</dbReference>
<dbReference type="OrthoDB" id="9790530at2"/>
<keyword evidence="3" id="KW-1185">Reference proteome</keyword>
<comment type="caution">
    <text evidence="2">The sequence shown here is derived from an EMBL/GenBank/DDBJ whole genome shotgun (WGS) entry which is preliminary data.</text>
</comment>
<dbReference type="SUPFAM" id="SSF53098">
    <property type="entry name" value="Ribonuclease H-like"/>
    <property type="match status" value="1"/>
</dbReference>
<accession>A0A219B825</accession>
<dbReference type="RefSeq" id="WP_088713240.1">
    <property type="nucleotide sequence ID" value="NZ_NFZT01000001.1"/>
</dbReference>
<dbReference type="InterPro" id="IPR038720">
    <property type="entry name" value="YprB_RNase_H-like_dom"/>
</dbReference>
<name>A0A219B825_9SPHN</name>
<dbReference type="InterPro" id="IPR036397">
    <property type="entry name" value="RNaseH_sf"/>
</dbReference>
<gene>
    <name evidence="2" type="ORF">B5C34_14455</name>
</gene>
<evidence type="ECO:0000313" key="2">
    <source>
        <dbReference type="EMBL" id="OWV34540.1"/>
    </source>
</evidence>
<dbReference type="Pfam" id="PF13482">
    <property type="entry name" value="RNase_H_2"/>
    <property type="match status" value="1"/>
</dbReference>
<dbReference type="EMBL" id="NFZT01000001">
    <property type="protein sequence ID" value="OWV34540.1"/>
    <property type="molecule type" value="Genomic_DNA"/>
</dbReference>
<proteinExistence type="predicted"/>
<evidence type="ECO:0000313" key="3">
    <source>
        <dbReference type="Proteomes" id="UP000198462"/>
    </source>
</evidence>
<sequence length="244" mass="27065">MRTDSTKKETPGLRRIRGLLRHIRLSAPRTLFLDIETTGLSRHYHRITVVGYTMDGCYRAHVAGDDPAAFVEAASSAEAVVTFNGSQFDLPFLAKEYPDVLMPERHIDLRYACRYAGLTGGQKKIEKALGFERESDVDGAEAVLLWHRYVSGDHGALSRLIEYNYLDVTGMATLFDCVENLLCGEKELFDPVGFADRCRPLRDTLLRNHPPASARGFTPLGFDELFAGTAAECPSSEHLAQLAA</sequence>
<organism evidence="2 3">
    <name type="scientific">Pacificimonas flava</name>
    <dbReference type="NCBI Taxonomy" id="1234595"/>
    <lineage>
        <taxon>Bacteria</taxon>
        <taxon>Pseudomonadati</taxon>
        <taxon>Pseudomonadota</taxon>
        <taxon>Alphaproteobacteria</taxon>
        <taxon>Sphingomonadales</taxon>
        <taxon>Sphingosinicellaceae</taxon>
        <taxon>Pacificimonas</taxon>
    </lineage>
</organism>
<reference evidence="3" key="1">
    <citation type="submission" date="2017-05" db="EMBL/GenBank/DDBJ databases">
        <authorList>
            <person name="Lin X."/>
        </authorList>
    </citation>
    <scope>NUCLEOTIDE SEQUENCE [LARGE SCALE GENOMIC DNA]</scope>
    <source>
        <strain evidence="3">JLT2012</strain>
    </source>
</reference>
<dbReference type="PANTHER" id="PTHR38462">
    <property type="entry name" value="EXONUCLEASE-LIKE PROTEIN"/>
    <property type="match status" value="1"/>
</dbReference>
<dbReference type="Gene3D" id="3.30.420.10">
    <property type="entry name" value="Ribonuclease H-like superfamily/Ribonuclease H"/>
    <property type="match status" value="1"/>
</dbReference>
<dbReference type="AlphaFoldDB" id="A0A219B825"/>
<dbReference type="InterPro" id="IPR012337">
    <property type="entry name" value="RNaseH-like_sf"/>
</dbReference>